<protein>
    <submittedName>
        <fullName evidence="3">M23 family metallopeptidase</fullName>
    </submittedName>
</protein>
<keyword evidence="4" id="KW-1185">Reference proteome</keyword>
<reference evidence="3 4" key="1">
    <citation type="submission" date="2019-06" db="EMBL/GenBank/DDBJ databases">
        <title>Lysobacter alkalisoli sp. nov. isolated from saline-alkali soil.</title>
        <authorList>
            <person name="Sun J.-Q."/>
            <person name="Xu L."/>
        </authorList>
    </citation>
    <scope>NUCLEOTIDE SEQUENCE [LARGE SCALE GENOMIC DNA]</scope>
    <source>
        <strain evidence="3 4">SJ-36</strain>
    </source>
</reference>
<dbReference type="InterPro" id="IPR016047">
    <property type="entry name" value="M23ase_b-sheet_dom"/>
</dbReference>
<dbReference type="InterPro" id="IPR011055">
    <property type="entry name" value="Dup_hybrid_motif"/>
</dbReference>
<dbReference type="InterPro" id="IPR049511">
    <property type="entry name" value="PGH-like_rpt"/>
</dbReference>
<evidence type="ECO:0000259" key="2">
    <source>
        <dbReference type="Pfam" id="PF01551"/>
    </source>
</evidence>
<dbReference type="SUPFAM" id="SSF51261">
    <property type="entry name" value="Duplicated hybrid motif"/>
    <property type="match status" value="1"/>
</dbReference>
<feature type="domain" description="M23ase beta-sheet core" evidence="2">
    <location>
        <begin position="521"/>
        <end position="612"/>
    </location>
</feature>
<dbReference type="AlphaFoldDB" id="A0A514BRV7"/>
<sequence length="919" mass="100693">MPSPCSKKPCGYAAPPTAATTHALKMWPGRWWQPGPRTSGSRLSGERALRNRLSIAARRCRQLIGHAAHHPVDFLRHRLPARGAADRRHRSRRPAGVGHDLVRQAAQQRHVRRSHAPALRTLELTRNTARAEGRHRRLTTHDRVLLHRQFRPAPRARLHLHLGDSGPAERGDVAVGQAAQSRIDARGHRLPAVRAARRSQLGRHLRRAVGMHAGSRIRHRRDPAVRRQRLRAVRVHALGFRLRTIRVHALGFRLRLGAVGMHALGFRLRLGAVGVHALGLRFGCGTIGVDRRLLRIILILPRLLLRGDAAHESQADGCNSRYRDSGRSGHVCPPCRDMRNGDRHASPAYRGNRGRIPPCPCCDGSGSGHVTTSGASPPLGGAPRVPAGTRHRGIVAGGKRSIRARRWRNSIAADDYSHAAGKTRASPLRTRPYRSTAMNHSIIHRHVLWLGTCVLLASTPVLADDPAPGPAALAIVPMEKSKGIYRIPYSDGTKVRVSRDHNTHTPKGRYDMGGQGGGTYKITAAADGHITHIEDSFSKRLDCKDLPASEKKNNYVWIKHANGESTKYSHMAKGSTTGKAGLKVGQFVKAGTYLGDESDVGCAGGNHLHLEAAMLRATDPITTVGGFVNDNAGSKRNRVMRICGIGNGVFAAGQTYTARKVPGTIKSGSKEVARHGVPAQDYQCLFDQAVASGYMLEWVDGFDVNGNVYYNAIFRPASGAWVAYHGLTGSQYQQRFNQHTGQGYRPHQVESYNSKAGIRYAVIFRKQSGPAYSAYHGLDANAHQAKLDSLVKQGYRPRNVAVVSTGGQRRYTALYEKADIGSWQSKSQLNAAQYQQAFNDNAQQGRKLVYVNAYVHGGQPHFSAIWSSKANGAYKARHGLTGSQYQSEWEATTKAGYLTRDVTGYASGNSARYAAIWRK</sequence>
<evidence type="ECO:0000313" key="3">
    <source>
        <dbReference type="EMBL" id="QDH70121.1"/>
    </source>
</evidence>
<dbReference type="Pfam" id="PF01551">
    <property type="entry name" value="Peptidase_M23"/>
    <property type="match status" value="1"/>
</dbReference>
<dbReference type="CDD" id="cd12797">
    <property type="entry name" value="M23_peptidase"/>
    <property type="match status" value="1"/>
</dbReference>
<accession>A0A514BRV7</accession>
<dbReference type="Pfam" id="PF17660">
    <property type="entry name" value="BTRD1"/>
    <property type="match status" value="5"/>
</dbReference>
<organism evidence="3 4">
    <name type="scientific">Marilutibacter alkalisoli</name>
    <dbReference type="NCBI Taxonomy" id="2591633"/>
    <lineage>
        <taxon>Bacteria</taxon>
        <taxon>Pseudomonadati</taxon>
        <taxon>Pseudomonadota</taxon>
        <taxon>Gammaproteobacteria</taxon>
        <taxon>Lysobacterales</taxon>
        <taxon>Lysobacteraceae</taxon>
        <taxon>Marilutibacter</taxon>
    </lineage>
</organism>
<dbReference type="Proteomes" id="UP000317199">
    <property type="component" value="Chromosome"/>
</dbReference>
<dbReference type="OrthoDB" id="7594713at2"/>
<proteinExistence type="predicted"/>
<evidence type="ECO:0000256" key="1">
    <source>
        <dbReference type="SAM" id="MobiDB-lite"/>
    </source>
</evidence>
<feature type="region of interest" description="Disordered" evidence="1">
    <location>
        <begin position="370"/>
        <end position="391"/>
    </location>
</feature>
<dbReference type="EMBL" id="CP041242">
    <property type="protein sequence ID" value="QDH70121.1"/>
    <property type="molecule type" value="Genomic_DNA"/>
</dbReference>
<dbReference type="KEGG" id="lyj:FKV23_08445"/>
<evidence type="ECO:0000313" key="4">
    <source>
        <dbReference type="Proteomes" id="UP000317199"/>
    </source>
</evidence>
<name>A0A514BRV7_9GAMM</name>
<gene>
    <name evidence="3" type="ORF">FKV23_08445</name>
</gene>
<dbReference type="Gene3D" id="2.70.70.10">
    <property type="entry name" value="Glucose Permease (Domain IIA)"/>
    <property type="match status" value="1"/>
</dbReference>